<keyword evidence="3" id="KW-1185">Reference proteome</keyword>
<organism evidence="2 3">
    <name type="scientific">Erwinia pyrifoliae</name>
    <dbReference type="NCBI Taxonomy" id="79967"/>
    <lineage>
        <taxon>Bacteria</taxon>
        <taxon>Pseudomonadati</taxon>
        <taxon>Pseudomonadota</taxon>
        <taxon>Gammaproteobacteria</taxon>
        <taxon>Enterobacterales</taxon>
        <taxon>Erwiniaceae</taxon>
        <taxon>Erwinia</taxon>
    </lineage>
</organism>
<evidence type="ECO:0000313" key="3">
    <source>
        <dbReference type="Proteomes" id="UP001058553"/>
    </source>
</evidence>
<feature type="domain" description="Baseplate structural protein Gp10 C-terminal" evidence="1">
    <location>
        <begin position="125"/>
        <end position="247"/>
    </location>
</feature>
<dbReference type="RefSeq" id="WP_259826279.1">
    <property type="nucleotide sequence ID" value="NZ_CP103445.1"/>
</dbReference>
<dbReference type="Pfam" id="PF21939">
    <property type="entry name" value="Gp10_C"/>
    <property type="match status" value="1"/>
</dbReference>
<evidence type="ECO:0000259" key="1">
    <source>
        <dbReference type="Pfam" id="PF21939"/>
    </source>
</evidence>
<proteinExistence type="predicted"/>
<protein>
    <submittedName>
        <fullName evidence="2">Phage tail protein</fullName>
    </submittedName>
</protein>
<evidence type="ECO:0000313" key="2">
    <source>
        <dbReference type="EMBL" id="UWS35094.1"/>
    </source>
</evidence>
<dbReference type="InterPro" id="IPR053827">
    <property type="entry name" value="Gp10_C"/>
</dbReference>
<dbReference type="EMBL" id="CP103445">
    <property type="protein sequence ID" value="UWS35094.1"/>
    <property type="molecule type" value="Genomic_DNA"/>
</dbReference>
<accession>A0ABY5XCN2</accession>
<sequence length="313" mass="34086">MTKVFKTPFAAQGDRTAVPVETQDDGSVSYTQGYGYDYERDQTTDPAAKDIEREKMNALFHDVTEAVGEVQAFGAAVWSEDGKPYAIRSQAYYGKKLWQSKIGNNNEEPGKGSGWVEFKADVNPVDMLYPIGIVTWFAQKKDPNKLFPGTTWKYIGENRTIRLASANGSDVMTTGGSDSVTLAVGNIPAHGHTFSANTGSFDYGSKKTSDFDYGNKQTDWQGNHNHGVNHRVSNVASETNSYSDVLKTGGGVNFQTNDAGNHQHNLWIGSHNHDVWLGAHSHSVSGTTANTGAGTAINVTNAFIKLMGWYRSA</sequence>
<dbReference type="Proteomes" id="UP001058553">
    <property type="component" value="Chromosome"/>
</dbReference>
<reference evidence="2" key="1">
    <citation type="submission" date="2022-07" db="EMBL/GenBank/DDBJ databases">
        <title>Genetic diversity of Erwinia pyrifoliae.</title>
        <authorList>
            <person name="Park D.S."/>
            <person name="Ham H."/>
        </authorList>
    </citation>
    <scope>NUCLEOTIDE SEQUENCE</scope>
    <source>
        <strain evidence="2">CP201486</strain>
    </source>
</reference>
<gene>
    <name evidence="2" type="ORF">NYP84_08115</name>
</gene>
<name>A0ABY5XCN2_ERWPY</name>